<accession>A0A5J5AZB0</accession>
<keyword evidence="1" id="KW-0723">Serine/threonine-protein kinase</keyword>
<keyword evidence="3" id="KW-0067">ATP-binding</keyword>
<proteinExistence type="predicted"/>
<dbReference type="PANTHER" id="PTHR47989">
    <property type="entry name" value="OS01G0750732 PROTEIN"/>
    <property type="match status" value="1"/>
</dbReference>
<evidence type="ECO:0000313" key="4">
    <source>
        <dbReference type="EMBL" id="KAA8534837.1"/>
    </source>
</evidence>
<name>A0A5J5AZB0_9ASTE</name>
<organism evidence="4 5">
    <name type="scientific">Nyssa sinensis</name>
    <dbReference type="NCBI Taxonomy" id="561372"/>
    <lineage>
        <taxon>Eukaryota</taxon>
        <taxon>Viridiplantae</taxon>
        <taxon>Streptophyta</taxon>
        <taxon>Embryophyta</taxon>
        <taxon>Tracheophyta</taxon>
        <taxon>Spermatophyta</taxon>
        <taxon>Magnoliopsida</taxon>
        <taxon>eudicotyledons</taxon>
        <taxon>Gunneridae</taxon>
        <taxon>Pentapetalae</taxon>
        <taxon>asterids</taxon>
        <taxon>Cornales</taxon>
        <taxon>Nyssaceae</taxon>
        <taxon>Nyssa</taxon>
    </lineage>
</organism>
<dbReference type="AlphaFoldDB" id="A0A5J5AZB0"/>
<evidence type="ECO:0000256" key="3">
    <source>
        <dbReference type="ARBA" id="ARBA00022840"/>
    </source>
</evidence>
<dbReference type="PANTHER" id="PTHR47989:SF9">
    <property type="entry name" value="PROTEIN KINASE SUPERFAMILY PROTEIN"/>
    <property type="match status" value="1"/>
</dbReference>
<keyword evidence="5" id="KW-1185">Reference proteome</keyword>
<keyword evidence="2" id="KW-0547">Nucleotide-binding</keyword>
<evidence type="ECO:0000313" key="5">
    <source>
        <dbReference type="Proteomes" id="UP000325577"/>
    </source>
</evidence>
<keyword evidence="1" id="KW-0418">Kinase</keyword>
<protein>
    <submittedName>
        <fullName evidence="4">Uncharacterized protein</fullName>
    </submittedName>
</protein>
<gene>
    <name evidence="4" type="ORF">F0562_029721</name>
</gene>
<reference evidence="4 5" key="1">
    <citation type="submission" date="2019-09" db="EMBL/GenBank/DDBJ databases">
        <title>A chromosome-level genome assembly of the Chinese tupelo Nyssa sinensis.</title>
        <authorList>
            <person name="Yang X."/>
            <person name="Kang M."/>
            <person name="Yang Y."/>
            <person name="Xiong H."/>
            <person name="Wang M."/>
            <person name="Zhang Z."/>
            <person name="Wang Z."/>
            <person name="Wu H."/>
            <person name="Ma T."/>
            <person name="Liu J."/>
            <person name="Xi Z."/>
        </authorList>
    </citation>
    <scope>NUCLEOTIDE SEQUENCE [LARGE SCALE GENOMIC DNA]</scope>
    <source>
        <strain evidence="4">J267</strain>
        <tissue evidence="4">Leaf</tissue>
    </source>
</reference>
<dbReference type="Proteomes" id="UP000325577">
    <property type="component" value="Linkage Group LG17"/>
</dbReference>
<dbReference type="GO" id="GO:0004674">
    <property type="term" value="F:protein serine/threonine kinase activity"/>
    <property type="evidence" value="ECO:0007669"/>
    <property type="project" value="UniProtKB-KW"/>
</dbReference>
<keyword evidence="1" id="KW-0808">Transferase</keyword>
<evidence type="ECO:0000256" key="2">
    <source>
        <dbReference type="ARBA" id="ARBA00022741"/>
    </source>
</evidence>
<dbReference type="EMBL" id="CM018040">
    <property type="protein sequence ID" value="KAA8534837.1"/>
    <property type="molecule type" value="Genomic_DNA"/>
</dbReference>
<evidence type="ECO:0000256" key="1">
    <source>
        <dbReference type="ARBA" id="ARBA00022527"/>
    </source>
</evidence>
<sequence>MGEVVQALKLVCNECDEAKELVSRSCSQDDLSIDVDVRISTNSGQLLGPLQTESPVSNYDSGLNTEMGLPMSDLFSTSARLGRQEFGSFRRHSSSGSLRTGRGRRLWQRMRRLSGGSVSEHGCEQALMMQTGLARRVLGTGT</sequence>
<dbReference type="GO" id="GO:0005524">
    <property type="term" value="F:ATP binding"/>
    <property type="evidence" value="ECO:0007669"/>
    <property type="project" value="UniProtKB-KW"/>
</dbReference>
<dbReference type="OrthoDB" id="1427810at2759"/>